<organism evidence="2 3">
    <name type="scientific">Actinoplanes philippinensis</name>
    <dbReference type="NCBI Taxonomy" id="35752"/>
    <lineage>
        <taxon>Bacteria</taxon>
        <taxon>Bacillati</taxon>
        <taxon>Actinomycetota</taxon>
        <taxon>Actinomycetes</taxon>
        <taxon>Micromonosporales</taxon>
        <taxon>Micromonosporaceae</taxon>
        <taxon>Actinoplanes</taxon>
    </lineage>
</organism>
<dbReference type="GO" id="GO:0016787">
    <property type="term" value="F:hydrolase activity"/>
    <property type="evidence" value="ECO:0007669"/>
    <property type="project" value="UniProtKB-KW"/>
</dbReference>
<dbReference type="Pfam" id="PF00702">
    <property type="entry name" value="Hydrolase"/>
    <property type="match status" value="1"/>
</dbReference>
<dbReference type="InterPro" id="IPR051540">
    <property type="entry name" value="S-2-haloacid_dehalogenase"/>
</dbReference>
<dbReference type="InterPro" id="IPR006439">
    <property type="entry name" value="HAD-SF_hydro_IA"/>
</dbReference>
<evidence type="ECO:0000313" key="2">
    <source>
        <dbReference type="EMBL" id="SFF50103.1"/>
    </source>
</evidence>
<dbReference type="EMBL" id="FONV01000011">
    <property type="protein sequence ID" value="SFF50103.1"/>
    <property type="molecule type" value="Genomic_DNA"/>
</dbReference>
<sequence>MRAIIFDFFGTLTDPSAELLRKETIQATAAELGVSPERFWTAMAASFPDRIVGAYGGTRDTLRTIARQCGTDPDDERLDRAVATHRKGAERVRTPRRGVLAVLDHLRARNFRLGLISDCSSELFEAWPETAYAPRIDAPVFSWQERIRKPDPRLYATAAARLGVPAAECWFVGDGGSREHDGARWAGMRPVLVTNAGYPGVGGLRTDPDSYLPEHRIDELDELIRLLGPSHDNG</sequence>
<dbReference type="PANTHER" id="PTHR43316:SF3">
    <property type="entry name" value="HALOACID DEHALOGENASE, TYPE II (AFU_ORTHOLOGUE AFUA_2G07750)-RELATED"/>
    <property type="match status" value="1"/>
</dbReference>
<dbReference type="SFLD" id="SFLDG01129">
    <property type="entry name" value="C1.5:_HAD__Beta-PGM__Phosphata"/>
    <property type="match status" value="1"/>
</dbReference>
<dbReference type="SUPFAM" id="SSF56784">
    <property type="entry name" value="HAD-like"/>
    <property type="match status" value="1"/>
</dbReference>
<dbReference type="AlphaFoldDB" id="A0A1I2J8E3"/>
<keyword evidence="3" id="KW-1185">Reference proteome</keyword>
<evidence type="ECO:0000313" key="3">
    <source>
        <dbReference type="Proteomes" id="UP000199645"/>
    </source>
</evidence>
<dbReference type="Proteomes" id="UP000199645">
    <property type="component" value="Unassembled WGS sequence"/>
</dbReference>
<name>A0A1I2J8E3_9ACTN</name>
<dbReference type="InterPro" id="IPR036412">
    <property type="entry name" value="HAD-like_sf"/>
</dbReference>
<gene>
    <name evidence="2" type="ORF">SAMN05421541_111393</name>
</gene>
<dbReference type="PANTHER" id="PTHR43316">
    <property type="entry name" value="HYDROLASE, HALOACID DELAHOGENASE-RELATED"/>
    <property type="match status" value="1"/>
</dbReference>
<dbReference type="STRING" id="35752.SAMN05421541_111393"/>
<dbReference type="Gene3D" id="3.40.50.1000">
    <property type="entry name" value="HAD superfamily/HAD-like"/>
    <property type="match status" value="1"/>
</dbReference>
<dbReference type="InterPro" id="IPR023214">
    <property type="entry name" value="HAD_sf"/>
</dbReference>
<dbReference type="RefSeq" id="WP_093619289.1">
    <property type="nucleotide sequence ID" value="NZ_BOMT01000060.1"/>
</dbReference>
<dbReference type="SFLD" id="SFLDS00003">
    <property type="entry name" value="Haloacid_Dehalogenase"/>
    <property type="match status" value="1"/>
</dbReference>
<accession>A0A1I2J8E3</accession>
<protein>
    <submittedName>
        <fullName evidence="2">Putative hydrolase of the HAD superfamily</fullName>
    </submittedName>
</protein>
<dbReference type="OrthoDB" id="9795007at2"/>
<dbReference type="PRINTS" id="PR00413">
    <property type="entry name" value="HADHALOGNASE"/>
</dbReference>
<reference evidence="2 3" key="1">
    <citation type="submission" date="2016-10" db="EMBL/GenBank/DDBJ databases">
        <authorList>
            <person name="de Groot N.N."/>
        </authorList>
    </citation>
    <scope>NUCLEOTIDE SEQUENCE [LARGE SCALE GENOMIC DNA]</scope>
    <source>
        <strain evidence="2 3">DSM 43019</strain>
    </source>
</reference>
<evidence type="ECO:0000256" key="1">
    <source>
        <dbReference type="ARBA" id="ARBA00022801"/>
    </source>
</evidence>
<keyword evidence="1 2" id="KW-0378">Hydrolase</keyword>
<proteinExistence type="predicted"/>